<name>A0A0R1SAG6_9LACO</name>
<evidence type="ECO:0000256" key="2">
    <source>
        <dbReference type="ARBA" id="ARBA00001946"/>
    </source>
</evidence>
<protein>
    <recommendedName>
        <fullName evidence="6">Dihydropteroate synthase</fullName>
        <ecNumber evidence="5">2.5.1.15</ecNumber>
    </recommendedName>
    <alternativeName>
        <fullName evidence="11">Dihydropteroate pyrophosphorylase</fullName>
    </alternativeName>
</protein>
<evidence type="ECO:0000259" key="12">
    <source>
        <dbReference type="PROSITE" id="PS50972"/>
    </source>
</evidence>
<dbReference type="PANTHER" id="PTHR20941:SF1">
    <property type="entry name" value="FOLIC ACID SYNTHESIS PROTEIN FOL1"/>
    <property type="match status" value="1"/>
</dbReference>
<evidence type="ECO:0000256" key="1">
    <source>
        <dbReference type="ARBA" id="ARBA00000012"/>
    </source>
</evidence>
<evidence type="ECO:0000256" key="5">
    <source>
        <dbReference type="ARBA" id="ARBA00012458"/>
    </source>
</evidence>
<sequence length="381" mass="43038">MRIQDTTQALGNHSDFESQALFALATKQNRLNLQFTDVDAGQAGRLQHVIHQLDGASQVLDRTVVGLLTLEAAKRLNQEWPKLFHDQAAAQGQLRQILKQYDIIWQAGDHRFNLTEKAMIYAVMNITPDSFYDGGRYQSMDAVLKHVEQMLADGADIIEVNGQTTRPGFKEVTPEVEIERTIPYMKAIRQAFPKVVFAIDTYKLPVMKAAIDEGVSIINDVNAFTDNPDKLALLAQNNVGLLTMHSSRGHEYDDLTTGMHRFFEQNLADITSAGIDIERIALDQGIGYSKVPDGAQDYVMMRNLDQFNDFRRPIMTAISRKGYLGLLLGLKKDERLPMTLVTEAEMYLKGGRILRVHDVKETKQLVTLLDEIRNGYWLPTE</sequence>
<keyword evidence="9" id="KW-0460">Magnesium</keyword>
<dbReference type="InterPro" id="IPR045031">
    <property type="entry name" value="DHP_synth-like"/>
</dbReference>
<evidence type="ECO:0000256" key="3">
    <source>
        <dbReference type="ARBA" id="ARBA00004763"/>
    </source>
</evidence>
<dbReference type="GO" id="GO:0046656">
    <property type="term" value="P:folic acid biosynthetic process"/>
    <property type="evidence" value="ECO:0007669"/>
    <property type="project" value="UniProtKB-KW"/>
</dbReference>
<evidence type="ECO:0000256" key="11">
    <source>
        <dbReference type="ARBA" id="ARBA00030193"/>
    </source>
</evidence>
<dbReference type="PATRIC" id="fig|1423739.3.peg.2989"/>
<evidence type="ECO:0000256" key="8">
    <source>
        <dbReference type="ARBA" id="ARBA00022723"/>
    </source>
</evidence>
<comment type="similarity">
    <text evidence="4">Belongs to the DHPS family.</text>
</comment>
<dbReference type="RefSeq" id="WP_057864432.1">
    <property type="nucleotide sequence ID" value="NZ_AZEY01000041.1"/>
</dbReference>
<dbReference type="PROSITE" id="PS00792">
    <property type="entry name" value="DHPS_1"/>
    <property type="match status" value="1"/>
</dbReference>
<dbReference type="Pfam" id="PF00809">
    <property type="entry name" value="Pterin_bind"/>
    <property type="match status" value="1"/>
</dbReference>
<dbReference type="NCBIfam" id="TIGR01496">
    <property type="entry name" value="DHPS"/>
    <property type="match status" value="1"/>
</dbReference>
<evidence type="ECO:0000256" key="4">
    <source>
        <dbReference type="ARBA" id="ARBA00009503"/>
    </source>
</evidence>
<gene>
    <name evidence="13" type="ORF">FC85_GL002877</name>
</gene>
<dbReference type="GO" id="GO:0046872">
    <property type="term" value="F:metal ion binding"/>
    <property type="evidence" value="ECO:0007669"/>
    <property type="project" value="UniProtKB-KW"/>
</dbReference>
<dbReference type="InterPro" id="IPR000489">
    <property type="entry name" value="Pterin-binding_dom"/>
</dbReference>
<evidence type="ECO:0000256" key="6">
    <source>
        <dbReference type="ARBA" id="ARBA00016919"/>
    </source>
</evidence>
<dbReference type="InterPro" id="IPR006390">
    <property type="entry name" value="DHP_synth_dom"/>
</dbReference>
<reference evidence="13 14" key="1">
    <citation type="journal article" date="2015" name="Genome Announc.">
        <title>Expanding the biotechnology potential of lactobacilli through comparative genomics of 213 strains and associated genera.</title>
        <authorList>
            <person name="Sun Z."/>
            <person name="Harris H.M."/>
            <person name="McCann A."/>
            <person name="Guo C."/>
            <person name="Argimon S."/>
            <person name="Zhang W."/>
            <person name="Yang X."/>
            <person name="Jeffery I.B."/>
            <person name="Cooney J.C."/>
            <person name="Kagawa T.F."/>
            <person name="Liu W."/>
            <person name="Song Y."/>
            <person name="Salvetti E."/>
            <person name="Wrobel A."/>
            <person name="Rasinkangas P."/>
            <person name="Parkhill J."/>
            <person name="Rea M.C."/>
            <person name="O'Sullivan O."/>
            <person name="Ritari J."/>
            <person name="Douillard F.P."/>
            <person name="Paul Ross R."/>
            <person name="Yang R."/>
            <person name="Briner A.E."/>
            <person name="Felis G.E."/>
            <person name="de Vos W.M."/>
            <person name="Barrangou R."/>
            <person name="Klaenhammer T.R."/>
            <person name="Caufield P.W."/>
            <person name="Cui Y."/>
            <person name="Zhang H."/>
            <person name="O'Toole P.W."/>
        </authorList>
    </citation>
    <scope>NUCLEOTIDE SEQUENCE [LARGE SCALE GENOMIC DNA]</scope>
    <source>
        <strain evidence="13 14">DSM 14421</strain>
    </source>
</reference>
<dbReference type="GO" id="GO:0005829">
    <property type="term" value="C:cytosol"/>
    <property type="evidence" value="ECO:0007669"/>
    <property type="project" value="TreeGrafter"/>
</dbReference>
<comment type="cofactor">
    <cofactor evidence="2">
        <name>Mg(2+)</name>
        <dbReference type="ChEBI" id="CHEBI:18420"/>
    </cofactor>
</comment>
<comment type="pathway">
    <text evidence="3">Cofactor biosynthesis; tetrahydrofolate biosynthesis; 7,8-dihydrofolate from 2-amino-4-hydroxy-6-hydroxymethyl-7,8-dihydropteridine diphosphate and 4-aminobenzoate: step 1/2.</text>
</comment>
<dbReference type="GO" id="GO:0046654">
    <property type="term" value="P:tetrahydrofolate biosynthetic process"/>
    <property type="evidence" value="ECO:0007669"/>
    <property type="project" value="UniProtKB-UniPathway"/>
</dbReference>
<dbReference type="EC" id="2.5.1.15" evidence="5"/>
<proteinExistence type="inferred from homology"/>
<feature type="domain" description="Pterin-binding" evidence="12">
    <location>
        <begin position="118"/>
        <end position="367"/>
    </location>
</feature>
<evidence type="ECO:0000256" key="7">
    <source>
        <dbReference type="ARBA" id="ARBA00022679"/>
    </source>
</evidence>
<keyword evidence="10" id="KW-0289">Folate biosynthesis</keyword>
<dbReference type="Gene3D" id="3.20.20.20">
    <property type="entry name" value="Dihydropteroate synthase-like"/>
    <property type="match status" value="1"/>
</dbReference>
<accession>A0A0R1SAG6</accession>
<keyword evidence="8" id="KW-0479">Metal-binding</keyword>
<evidence type="ECO:0000313" key="14">
    <source>
        <dbReference type="Proteomes" id="UP000052013"/>
    </source>
</evidence>
<dbReference type="UniPathway" id="UPA00077">
    <property type="reaction ID" value="UER00156"/>
</dbReference>
<organism evidence="13 14">
    <name type="scientific">Lentilactobacillus diolivorans DSM 14421</name>
    <dbReference type="NCBI Taxonomy" id="1423739"/>
    <lineage>
        <taxon>Bacteria</taxon>
        <taxon>Bacillati</taxon>
        <taxon>Bacillota</taxon>
        <taxon>Bacilli</taxon>
        <taxon>Lactobacillales</taxon>
        <taxon>Lactobacillaceae</taxon>
        <taxon>Lentilactobacillus</taxon>
    </lineage>
</organism>
<comment type="catalytic activity">
    <reaction evidence="1">
        <text>(7,8-dihydropterin-6-yl)methyl diphosphate + 4-aminobenzoate = 7,8-dihydropteroate + diphosphate</text>
        <dbReference type="Rhea" id="RHEA:19949"/>
        <dbReference type="ChEBI" id="CHEBI:17836"/>
        <dbReference type="ChEBI" id="CHEBI:17839"/>
        <dbReference type="ChEBI" id="CHEBI:33019"/>
        <dbReference type="ChEBI" id="CHEBI:72950"/>
        <dbReference type="EC" id="2.5.1.15"/>
    </reaction>
</comment>
<dbReference type="SUPFAM" id="SSF51717">
    <property type="entry name" value="Dihydropteroate synthetase-like"/>
    <property type="match status" value="1"/>
</dbReference>
<dbReference type="AlphaFoldDB" id="A0A0R1SAG6"/>
<comment type="caution">
    <text evidence="13">The sequence shown here is derived from an EMBL/GenBank/DDBJ whole genome shotgun (WGS) entry which is preliminary data.</text>
</comment>
<dbReference type="STRING" id="1423739.FC85_GL002877"/>
<dbReference type="InterPro" id="IPR011005">
    <property type="entry name" value="Dihydropteroate_synth-like_sf"/>
</dbReference>
<evidence type="ECO:0000256" key="10">
    <source>
        <dbReference type="ARBA" id="ARBA00022909"/>
    </source>
</evidence>
<evidence type="ECO:0000313" key="13">
    <source>
        <dbReference type="EMBL" id="KRL66566.1"/>
    </source>
</evidence>
<evidence type="ECO:0000256" key="9">
    <source>
        <dbReference type="ARBA" id="ARBA00022842"/>
    </source>
</evidence>
<keyword evidence="7" id="KW-0808">Transferase</keyword>
<dbReference type="GO" id="GO:0004156">
    <property type="term" value="F:dihydropteroate synthase activity"/>
    <property type="evidence" value="ECO:0007669"/>
    <property type="project" value="UniProtKB-EC"/>
</dbReference>
<dbReference type="PROSITE" id="PS50972">
    <property type="entry name" value="PTERIN_BINDING"/>
    <property type="match status" value="1"/>
</dbReference>
<dbReference type="PANTHER" id="PTHR20941">
    <property type="entry name" value="FOLATE SYNTHESIS PROTEINS"/>
    <property type="match status" value="1"/>
</dbReference>
<dbReference type="Proteomes" id="UP000052013">
    <property type="component" value="Unassembled WGS sequence"/>
</dbReference>
<dbReference type="EMBL" id="AZEY01000041">
    <property type="protein sequence ID" value="KRL66566.1"/>
    <property type="molecule type" value="Genomic_DNA"/>
</dbReference>